<evidence type="ECO:0000313" key="3">
    <source>
        <dbReference type="EMBL" id="USW57176.1"/>
    </source>
</evidence>
<feature type="region of interest" description="Disordered" evidence="1">
    <location>
        <begin position="53"/>
        <end position="77"/>
    </location>
</feature>
<organism evidence="3 4">
    <name type="scientific">Septoria linicola</name>
    <dbReference type="NCBI Taxonomy" id="215465"/>
    <lineage>
        <taxon>Eukaryota</taxon>
        <taxon>Fungi</taxon>
        <taxon>Dikarya</taxon>
        <taxon>Ascomycota</taxon>
        <taxon>Pezizomycotina</taxon>
        <taxon>Dothideomycetes</taxon>
        <taxon>Dothideomycetidae</taxon>
        <taxon>Mycosphaerellales</taxon>
        <taxon>Mycosphaerellaceae</taxon>
        <taxon>Septoria</taxon>
    </lineage>
</organism>
<reference evidence="3" key="1">
    <citation type="submission" date="2022-06" db="EMBL/GenBank/DDBJ databases">
        <title>Complete genome sequences of two strains of the flax pathogen Septoria linicola.</title>
        <authorList>
            <person name="Lapalu N."/>
            <person name="Simon A."/>
            <person name="Demenou B."/>
            <person name="Paumier D."/>
            <person name="Guillot M.-P."/>
            <person name="Gout L."/>
            <person name="Valade R."/>
        </authorList>
    </citation>
    <scope>NUCLEOTIDE SEQUENCE</scope>
    <source>
        <strain evidence="3">SE15195</strain>
    </source>
</reference>
<evidence type="ECO:0000256" key="1">
    <source>
        <dbReference type="SAM" id="MobiDB-lite"/>
    </source>
</evidence>
<feature type="chain" id="PRO_5040149935" evidence="2">
    <location>
        <begin position="18"/>
        <end position="77"/>
    </location>
</feature>
<feature type="compositionally biased region" description="Pro residues" evidence="1">
    <location>
        <begin position="58"/>
        <end position="77"/>
    </location>
</feature>
<dbReference type="Proteomes" id="UP001056384">
    <property type="component" value="Chromosome 9"/>
</dbReference>
<name>A0A9Q9B6E9_9PEZI</name>
<evidence type="ECO:0000313" key="4">
    <source>
        <dbReference type="Proteomes" id="UP001056384"/>
    </source>
</evidence>
<sequence length="77" mass="8287">MRLTTLTSALLVTLAAAAPTPSPQGINTNLIAREATPEPSWLSVFKIFSKKAKSKVHPAPPPNPPPRPLINFPRPPQ</sequence>
<protein>
    <submittedName>
        <fullName evidence="3">Uncharacterized protein</fullName>
    </submittedName>
</protein>
<dbReference type="EMBL" id="CP099426">
    <property type="protein sequence ID" value="USW57176.1"/>
    <property type="molecule type" value="Genomic_DNA"/>
</dbReference>
<evidence type="ECO:0000256" key="2">
    <source>
        <dbReference type="SAM" id="SignalP"/>
    </source>
</evidence>
<feature type="signal peptide" evidence="2">
    <location>
        <begin position="1"/>
        <end position="17"/>
    </location>
</feature>
<keyword evidence="4" id="KW-1185">Reference proteome</keyword>
<gene>
    <name evidence="3" type="ORF">Slin15195_G104950</name>
</gene>
<dbReference type="AlphaFoldDB" id="A0A9Q9B6E9"/>
<accession>A0A9Q9B6E9</accession>
<proteinExistence type="predicted"/>
<keyword evidence="2" id="KW-0732">Signal</keyword>